<sequence length="400" mass="42472">MVSQNLYINHNAGRMQQPVTAAVDGAANRFSQQQAMNAFNPLYSPAVAQNQLQAMQLQMMQMEIARLQTLQAQQYQAELFAAQAQAAAQRQRQVQQATRRTPGFAPPATAGPTNTGFDLRTATIQAQLRRSNQDLRSKLGVGADDHIPMTAALGGKFGSRMASGKYDSDDDDFASTGAKQPSTPNYTTVISGGTSLGSPASNNINGAAPSKSDTAVSWRRAPVNNSMLNVNRAASSPMVKVTPPPGERVSPPPGLAPKARPQPLRFTSETSQSMVSAIAVDSDGGEADDGSSVSSKSNSSPSTPHTASSVGDVPLSPREEASKKLYEGLGLGRQIPTISVAVPQDSTVVVQRLVSLPVRQPRGPPSNNDELVPKNFATRSRRKAIGALLDARERREVEAF</sequence>
<name>A0A1C7MJV3_GRIFR</name>
<keyword evidence="3" id="KW-1185">Reference proteome</keyword>
<protein>
    <submittedName>
        <fullName evidence="2">Uncharacterized protein</fullName>
    </submittedName>
</protein>
<gene>
    <name evidence="2" type="ORF">A0H81_03545</name>
</gene>
<evidence type="ECO:0000313" key="3">
    <source>
        <dbReference type="Proteomes" id="UP000092993"/>
    </source>
</evidence>
<feature type="compositionally biased region" description="Polar residues" evidence="1">
    <location>
        <begin position="265"/>
        <end position="275"/>
    </location>
</feature>
<feature type="compositionally biased region" description="Low complexity" evidence="1">
    <location>
        <begin position="290"/>
        <end position="302"/>
    </location>
</feature>
<dbReference type="Proteomes" id="UP000092993">
    <property type="component" value="Unassembled WGS sequence"/>
</dbReference>
<dbReference type="OrthoDB" id="4092340at2759"/>
<dbReference type="AlphaFoldDB" id="A0A1C7MJV3"/>
<comment type="caution">
    <text evidence="2">The sequence shown here is derived from an EMBL/GenBank/DDBJ whole genome shotgun (WGS) entry which is preliminary data.</text>
</comment>
<feature type="region of interest" description="Disordered" evidence="1">
    <location>
        <begin position="234"/>
        <end position="321"/>
    </location>
</feature>
<evidence type="ECO:0000256" key="1">
    <source>
        <dbReference type="SAM" id="MobiDB-lite"/>
    </source>
</evidence>
<proteinExistence type="predicted"/>
<dbReference type="OMA" id="QMMQMEI"/>
<accession>A0A1C7MJV3</accession>
<organism evidence="2 3">
    <name type="scientific">Grifola frondosa</name>
    <name type="common">Maitake</name>
    <name type="synonym">Polyporus frondosus</name>
    <dbReference type="NCBI Taxonomy" id="5627"/>
    <lineage>
        <taxon>Eukaryota</taxon>
        <taxon>Fungi</taxon>
        <taxon>Dikarya</taxon>
        <taxon>Basidiomycota</taxon>
        <taxon>Agaricomycotina</taxon>
        <taxon>Agaricomycetes</taxon>
        <taxon>Polyporales</taxon>
        <taxon>Grifolaceae</taxon>
        <taxon>Grifola</taxon>
    </lineage>
</organism>
<dbReference type="EMBL" id="LUGG01000003">
    <property type="protein sequence ID" value="OBZ77110.1"/>
    <property type="molecule type" value="Genomic_DNA"/>
</dbReference>
<evidence type="ECO:0000313" key="2">
    <source>
        <dbReference type="EMBL" id="OBZ77110.1"/>
    </source>
</evidence>
<reference evidence="2 3" key="1">
    <citation type="submission" date="2016-03" db="EMBL/GenBank/DDBJ databases">
        <title>Whole genome sequencing of Grifola frondosa 9006-11.</title>
        <authorList>
            <person name="Min B."/>
            <person name="Park H."/>
            <person name="Kim J.-G."/>
            <person name="Cho H."/>
            <person name="Oh Y.-L."/>
            <person name="Kong W.-S."/>
            <person name="Choi I.-G."/>
        </authorList>
    </citation>
    <scope>NUCLEOTIDE SEQUENCE [LARGE SCALE GENOMIC DNA]</scope>
    <source>
        <strain evidence="2 3">9006-11</strain>
    </source>
</reference>
<feature type="compositionally biased region" description="Pro residues" evidence="1">
    <location>
        <begin position="242"/>
        <end position="255"/>
    </location>
</feature>